<keyword evidence="6" id="KW-0032">Aminotransferase</keyword>
<dbReference type="Pfam" id="PF01041">
    <property type="entry name" value="DegT_DnrJ_EryC1"/>
    <property type="match status" value="1"/>
</dbReference>
<evidence type="ECO:0000313" key="7">
    <source>
        <dbReference type="Proteomes" id="UP000273611"/>
    </source>
</evidence>
<feature type="active site" description="Proton acceptor" evidence="3">
    <location>
        <position position="190"/>
    </location>
</feature>
<dbReference type="AlphaFoldDB" id="A0A3S0S6H4"/>
<organism evidence="6 7">
    <name type="scientific">Rhizobium anhuiense</name>
    <dbReference type="NCBI Taxonomy" id="1184720"/>
    <lineage>
        <taxon>Bacteria</taxon>
        <taxon>Pseudomonadati</taxon>
        <taxon>Pseudomonadota</taxon>
        <taxon>Alphaproteobacteria</taxon>
        <taxon>Hyphomicrobiales</taxon>
        <taxon>Rhizobiaceae</taxon>
        <taxon>Rhizobium/Agrobacterium group</taxon>
        <taxon>Rhizobium</taxon>
    </lineage>
</organism>
<dbReference type="PANTHER" id="PTHR30244">
    <property type="entry name" value="TRANSAMINASE"/>
    <property type="match status" value="1"/>
</dbReference>
<comment type="caution">
    <text evidence="6">The sequence shown here is derived from an EMBL/GenBank/DDBJ whole genome shotgun (WGS) entry which is preliminary data.</text>
</comment>
<protein>
    <submittedName>
        <fullName evidence="6">DegT/DnrJ/EryC1/StrS family aminotransferase</fullName>
    </submittedName>
</protein>
<dbReference type="Gene3D" id="3.40.640.10">
    <property type="entry name" value="Type I PLP-dependent aspartate aminotransferase-like (Major domain)"/>
    <property type="match status" value="1"/>
</dbReference>
<evidence type="ECO:0000256" key="1">
    <source>
        <dbReference type="ARBA" id="ARBA00022898"/>
    </source>
</evidence>
<name>A0A3S0S6H4_9HYPH</name>
<dbReference type="Proteomes" id="UP000273611">
    <property type="component" value="Unassembled WGS sequence"/>
</dbReference>
<keyword evidence="1 4" id="KW-0663">Pyridoxal phosphate</keyword>
<dbReference type="Gene3D" id="3.90.1150.10">
    <property type="entry name" value="Aspartate Aminotransferase, domain 1"/>
    <property type="match status" value="1"/>
</dbReference>
<dbReference type="InterPro" id="IPR015424">
    <property type="entry name" value="PyrdxlP-dep_Trfase"/>
</dbReference>
<evidence type="ECO:0000256" key="3">
    <source>
        <dbReference type="PIRSR" id="PIRSR000390-1"/>
    </source>
</evidence>
<sequence length="398" mass="43581">MTANELPIVPVTKPLLPDLATVNRTLADIWATAWLTNMGAQHRELESRLAHFLDVPFVSLFNNGTVALQIALKSLDLPAGGEVIVTPFTFPASVHVIDACGLTPVFCDIDPVTLTIDPVRIENLITDRTCAILGVHVYGIACNVKAIDALAAKHGIKVIYDAAHAFATRVDGKPISLFGDITMHSFHATKLFHTVEGGALISPHAELQRTIYLQRNFGIANEETILLAGLNGKMNELQAGVGLAVLDMVKDEWERRRSLLEQYRTLISAMRGVTILEPQAGVTPSYQYLPVRIDPDQSGFTRDILYSRFREKNVLARKYFYPLCSDAPHYRNLPSAQASNLPVATQAAKEVLCLPFFGALTASDLARIFNVMIATYEDYHSASLPTADLATAAMGRRG</sequence>
<dbReference type="PANTHER" id="PTHR30244:SF9">
    <property type="entry name" value="PROTEIN RV3402C"/>
    <property type="match status" value="1"/>
</dbReference>
<dbReference type="InterPro" id="IPR015422">
    <property type="entry name" value="PyrdxlP-dep_Trfase_small"/>
</dbReference>
<dbReference type="GO" id="GO:0008483">
    <property type="term" value="F:transaminase activity"/>
    <property type="evidence" value="ECO:0007669"/>
    <property type="project" value="UniProtKB-KW"/>
</dbReference>
<dbReference type="PIRSF" id="PIRSF000390">
    <property type="entry name" value="PLP_StrS"/>
    <property type="match status" value="1"/>
</dbReference>
<dbReference type="SUPFAM" id="SSF53383">
    <property type="entry name" value="PLP-dependent transferases"/>
    <property type="match status" value="1"/>
</dbReference>
<proteinExistence type="inferred from homology"/>
<dbReference type="GO" id="GO:0000271">
    <property type="term" value="P:polysaccharide biosynthetic process"/>
    <property type="evidence" value="ECO:0007669"/>
    <property type="project" value="TreeGrafter"/>
</dbReference>
<dbReference type="CDD" id="cd00616">
    <property type="entry name" value="AHBA_syn"/>
    <property type="match status" value="1"/>
</dbReference>
<dbReference type="EMBL" id="RIBW01000008">
    <property type="protein sequence ID" value="RUM00305.1"/>
    <property type="molecule type" value="Genomic_DNA"/>
</dbReference>
<evidence type="ECO:0000313" key="6">
    <source>
        <dbReference type="EMBL" id="RUM00305.1"/>
    </source>
</evidence>
<dbReference type="GO" id="GO:0030170">
    <property type="term" value="F:pyridoxal phosphate binding"/>
    <property type="evidence" value="ECO:0007669"/>
    <property type="project" value="TreeGrafter"/>
</dbReference>
<dbReference type="InterPro" id="IPR000653">
    <property type="entry name" value="DegT/StrS_aminotransferase"/>
</dbReference>
<evidence type="ECO:0000256" key="2">
    <source>
        <dbReference type="ARBA" id="ARBA00037999"/>
    </source>
</evidence>
<dbReference type="InterPro" id="IPR015421">
    <property type="entry name" value="PyrdxlP-dep_Trfase_major"/>
</dbReference>
<accession>A0A3S0S6H4</accession>
<reference evidence="6 7" key="1">
    <citation type="journal article" date="2015" name="Int. J. Syst. Evol. Microbiol.">
        <title>Rhizobium anhuiense sp. nov., isolated from effective nodules of Vicia faba and Pisum sativum.</title>
        <authorList>
            <person name="Zhang Y.J."/>
            <person name="Zheng W.T."/>
            <person name="Everall I."/>
            <person name="Young J.P."/>
            <person name="Zhang X.X."/>
            <person name="Tian C.F."/>
            <person name="Sui X.H."/>
            <person name="Wang E.T."/>
            <person name="Chen W.X."/>
        </authorList>
    </citation>
    <scope>NUCLEOTIDE SEQUENCE [LARGE SCALE GENOMIC DNA]</scope>
    <source>
        <strain evidence="6 7">CCBAU 23252</strain>
    </source>
</reference>
<feature type="modified residue" description="N6-(pyridoxal phosphate)lysine" evidence="4">
    <location>
        <position position="190"/>
    </location>
</feature>
<dbReference type="GeneID" id="75222354"/>
<gene>
    <name evidence="6" type="ORF">EEQ99_18340</name>
</gene>
<evidence type="ECO:0000256" key="5">
    <source>
        <dbReference type="RuleBase" id="RU004508"/>
    </source>
</evidence>
<keyword evidence="6" id="KW-0808">Transferase</keyword>
<evidence type="ECO:0000256" key="4">
    <source>
        <dbReference type="PIRSR" id="PIRSR000390-2"/>
    </source>
</evidence>
<comment type="similarity">
    <text evidence="2 5">Belongs to the DegT/DnrJ/EryC1 family.</text>
</comment>
<dbReference type="RefSeq" id="WP_127430871.1">
    <property type="nucleotide sequence ID" value="NZ_BMFI01000007.1"/>
</dbReference>